<comment type="caution">
    <text evidence="2">The sequence shown here is derived from an EMBL/GenBank/DDBJ whole genome shotgun (WGS) entry which is preliminary data.</text>
</comment>
<dbReference type="AlphaFoldDB" id="A0A5J4Q569"/>
<reference evidence="2" key="1">
    <citation type="submission" date="2019-03" db="EMBL/GenBank/DDBJ databases">
        <title>Single cell metagenomics reveals metabolic interactions within the superorganism composed of flagellate Streblomastix strix and complex community of Bacteroidetes bacteria on its surface.</title>
        <authorList>
            <person name="Treitli S.C."/>
            <person name="Kolisko M."/>
            <person name="Husnik F."/>
            <person name="Keeling P."/>
            <person name="Hampl V."/>
        </authorList>
    </citation>
    <scope>NUCLEOTIDE SEQUENCE</scope>
    <source>
        <strain evidence="2">STM</strain>
    </source>
</reference>
<protein>
    <submittedName>
        <fullName evidence="2">Uncharacterized protein</fullName>
    </submittedName>
</protein>
<feature type="compositionally biased region" description="Polar residues" evidence="1">
    <location>
        <begin position="21"/>
        <end position="30"/>
    </location>
</feature>
<feature type="region of interest" description="Disordered" evidence="1">
    <location>
        <begin position="1"/>
        <end position="30"/>
    </location>
</feature>
<organism evidence="2">
    <name type="scientific">termite gut metagenome</name>
    <dbReference type="NCBI Taxonomy" id="433724"/>
    <lineage>
        <taxon>unclassified sequences</taxon>
        <taxon>metagenomes</taxon>
        <taxon>organismal metagenomes</taxon>
    </lineage>
</organism>
<proteinExistence type="predicted"/>
<feature type="non-terminal residue" evidence="2">
    <location>
        <position position="30"/>
    </location>
</feature>
<name>A0A5J4Q569_9ZZZZ</name>
<sequence>MAVYGMSPRKNKSDLGAIQTRDLQNRNLTL</sequence>
<dbReference type="EMBL" id="SNRY01004944">
    <property type="protein sequence ID" value="KAA6316269.1"/>
    <property type="molecule type" value="Genomic_DNA"/>
</dbReference>
<gene>
    <name evidence="2" type="ORF">EZS27_033398</name>
</gene>
<evidence type="ECO:0000256" key="1">
    <source>
        <dbReference type="SAM" id="MobiDB-lite"/>
    </source>
</evidence>
<accession>A0A5J4Q569</accession>
<evidence type="ECO:0000313" key="2">
    <source>
        <dbReference type="EMBL" id="KAA6316269.1"/>
    </source>
</evidence>